<comment type="similarity">
    <text evidence="1">Belongs to the site-specific recombinase resolvase family.</text>
</comment>
<keyword evidence="10" id="KW-1185">Reference proteome</keyword>
<dbReference type="Gene3D" id="3.40.50.1390">
    <property type="entry name" value="Resolvase, N-terminal catalytic domain"/>
    <property type="match status" value="1"/>
</dbReference>
<dbReference type="SUPFAM" id="SSF53041">
    <property type="entry name" value="Resolvase-like"/>
    <property type="match status" value="1"/>
</dbReference>
<dbReference type="InterPro" id="IPR006118">
    <property type="entry name" value="Recombinase_CS"/>
</dbReference>
<dbReference type="PROSITE" id="PS00397">
    <property type="entry name" value="RECOMBINASES_1"/>
    <property type="match status" value="1"/>
</dbReference>
<comment type="caution">
    <text evidence="9">The sequence shown here is derived from an EMBL/GenBank/DDBJ whole genome shotgun (WGS) entry which is preliminary data.</text>
</comment>
<dbReference type="GO" id="GO:0015074">
    <property type="term" value="P:DNA integration"/>
    <property type="evidence" value="ECO:0007669"/>
    <property type="project" value="UniProtKB-KW"/>
</dbReference>
<dbReference type="PANTHER" id="PTHR30461:SF2">
    <property type="entry name" value="SERINE RECOMBINASE PINE-RELATED"/>
    <property type="match status" value="1"/>
</dbReference>
<dbReference type="InterPro" id="IPR050639">
    <property type="entry name" value="SSR_resolvase"/>
</dbReference>
<sequence>MNAPTVTATKPHSPANAIRIGYARVSTRAQDHLSQMQALEGAHCREIVEETASTRKDRPKLRATIERMHAGDTLVIYKPDRIARSMKELLVFLEDELAPRGINLEILSGICAGLHRPNGQTIADKMLFMVAAMAAEMERDLISERTLDGLAAARAHGRTGGRPPALDADKLAAARARQARGESITAIAKHLGVGRSTLYRALEEEDRPAAATTTAAPMVEAAVTKQAARMPSKAEDEACDAATYAMATALQERRPAAYRAIVDDLTPAERDQVSQACVRAAARRDRDQKG</sequence>
<dbReference type="InterPro" id="IPR006120">
    <property type="entry name" value="Resolvase_HTH_dom"/>
</dbReference>
<proteinExistence type="inferred from homology"/>
<dbReference type="PROSITE" id="PS51736">
    <property type="entry name" value="RECOMBINASES_3"/>
    <property type="match status" value="1"/>
</dbReference>
<dbReference type="RefSeq" id="WP_221240869.1">
    <property type="nucleotide sequence ID" value="NZ_JACIBV010000001.1"/>
</dbReference>
<dbReference type="Pfam" id="PF00239">
    <property type="entry name" value="Resolvase"/>
    <property type="match status" value="1"/>
</dbReference>
<dbReference type="GO" id="GO:0003677">
    <property type="term" value="F:DNA binding"/>
    <property type="evidence" value="ECO:0007669"/>
    <property type="project" value="UniProtKB-KW"/>
</dbReference>
<evidence type="ECO:0000259" key="8">
    <source>
        <dbReference type="PROSITE" id="PS51736"/>
    </source>
</evidence>
<evidence type="ECO:0000256" key="3">
    <source>
        <dbReference type="ARBA" id="ARBA00023125"/>
    </source>
</evidence>
<accession>A0A7W5UYP6</accession>
<reference evidence="9 10" key="1">
    <citation type="submission" date="2020-08" db="EMBL/GenBank/DDBJ databases">
        <title>Sequencing the genomes of 1000 actinobacteria strains.</title>
        <authorList>
            <person name="Klenk H.-P."/>
        </authorList>
    </citation>
    <scope>NUCLEOTIDE SEQUENCE [LARGE SCALE GENOMIC DNA]</scope>
    <source>
        <strain evidence="9 10">DSM 44320</strain>
    </source>
</reference>
<evidence type="ECO:0000256" key="7">
    <source>
        <dbReference type="SAM" id="MobiDB-lite"/>
    </source>
</evidence>
<evidence type="ECO:0000256" key="2">
    <source>
        <dbReference type="ARBA" id="ARBA00022908"/>
    </source>
</evidence>
<dbReference type="InterPro" id="IPR036162">
    <property type="entry name" value="Resolvase-like_N_sf"/>
</dbReference>
<evidence type="ECO:0000256" key="5">
    <source>
        <dbReference type="PIRSR" id="PIRSR606118-50"/>
    </source>
</evidence>
<evidence type="ECO:0000256" key="6">
    <source>
        <dbReference type="PROSITE-ProRule" id="PRU10137"/>
    </source>
</evidence>
<dbReference type="GO" id="GO:0000150">
    <property type="term" value="F:DNA strand exchange activity"/>
    <property type="evidence" value="ECO:0007669"/>
    <property type="project" value="InterPro"/>
</dbReference>
<keyword evidence="4" id="KW-0233">DNA recombination</keyword>
<keyword evidence="3" id="KW-0238">DNA-binding</keyword>
<name>A0A7W5UYP6_9ACTN</name>
<dbReference type="InterPro" id="IPR009057">
    <property type="entry name" value="Homeodomain-like_sf"/>
</dbReference>
<feature type="region of interest" description="Disordered" evidence="7">
    <location>
        <begin position="269"/>
        <end position="290"/>
    </location>
</feature>
<dbReference type="PANTHER" id="PTHR30461">
    <property type="entry name" value="DNA-INVERTASE FROM LAMBDOID PROPHAGE"/>
    <property type="match status" value="1"/>
</dbReference>
<dbReference type="AlphaFoldDB" id="A0A7W5UYP6"/>
<dbReference type="SMART" id="SM00857">
    <property type="entry name" value="Resolvase"/>
    <property type="match status" value="1"/>
</dbReference>
<dbReference type="Pfam" id="PF02796">
    <property type="entry name" value="HTH_7"/>
    <property type="match status" value="1"/>
</dbReference>
<dbReference type="InterPro" id="IPR006119">
    <property type="entry name" value="Resolv_N"/>
</dbReference>
<dbReference type="CDD" id="cd03768">
    <property type="entry name" value="SR_ResInv"/>
    <property type="match status" value="1"/>
</dbReference>
<evidence type="ECO:0000256" key="1">
    <source>
        <dbReference type="ARBA" id="ARBA00009913"/>
    </source>
</evidence>
<organism evidence="9 10">
    <name type="scientific">Nonomuraea dietziae</name>
    <dbReference type="NCBI Taxonomy" id="65515"/>
    <lineage>
        <taxon>Bacteria</taxon>
        <taxon>Bacillati</taxon>
        <taxon>Actinomycetota</taxon>
        <taxon>Actinomycetes</taxon>
        <taxon>Streptosporangiales</taxon>
        <taxon>Streptosporangiaceae</taxon>
        <taxon>Nonomuraea</taxon>
    </lineage>
</organism>
<dbReference type="Proteomes" id="UP000579945">
    <property type="component" value="Unassembled WGS sequence"/>
</dbReference>
<protein>
    <submittedName>
        <fullName evidence="9">DNA invertase Pin-like site-specific DNA recombinase</fullName>
    </submittedName>
</protein>
<feature type="domain" description="Resolvase/invertase-type recombinase catalytic" evidence="8">
    <location>
        <begin position="18"/>
        <end position="157"/>
    </location>
</feature>
<dbReference type="EMBL" id="JACIBV010000001">
    <property type="protein sequence ID" value="MBB3724475.1"/>
    <property type="molecule type" value="Genomic_DNA"/>
</dbReference>
<dbReference type="SUPFAM" id="SSF46689">
    <property type="entry name" value="Homeodomain-like"/>
    <property type="match status" value="1"/>
</dbReference>
<feature type="active site" description="O-(5'-phospho-DNA)-serine intermediate" evidence="5 6">
    <location>
        <position position="26"/>
    </location>
</feature>
<evidence type="ECO:0000313" key="9">
    <source>
        <dbReference type="EMBL" id="MBB3724475.1"/>
    </source>
</evidence>
<keyword evidence="2" id="KW-0229">DNA integration</keyword>
<gene>
    <name evidence="9" type="ORF">FHR33_000335</name>
</gene>
<evidence type="ECO:0000256" key="4">
    <source>
        <dbReference type="ARBA" id="ARBA00023172"/>
    </source>
</evidence>
<dbReference type="Gene3D" id="1.10.10.60">
    <property type="entry name" value="Homeodomain-like"/>
    <property type="match status" value="1"/>
</dbReference>
<evidence type="ECO:0000313" key="10">
    <source>
        <dbReference type="Proteomes" id="UP000579945"/>
    </source>
</evidence>
<dbReference type="GeneID" id="95386986"/>